<dbReference type="Proteomes" id="UP001140293">
    <property type="component" value="Unassembled WGS sequence"/>
</dbReference>
<dbReference type="EMBL" id="JACKSJ010000043">
    <property type="protein sequence ID" value="MCV7169405.1"/>
    <property type="molecule type" value="Genomic_DNA"/>
</dbReference>
<evidence type="ECO:0000256" key="1">
    <source>
        <dbReference type="SAM" id="SignalP"/>
    </source>
</evidence>
<evidence type="ECO:0008006" key="4">
    <source>
        <dbReference type="Google" id="ProtNLM"/>
    </source>
</evidence>
<reference evidence="2" key="2">
    <citation type="journal article" date="2022" name="BMC Genomics">
        <title>Comparative genome analysis of mycobacteria focusing on tRNA and non-coding RNA.</title>
        <authorList>
            <person name="Behra P.R.K."/>
            <person name="Pettersson B.M.F."/>
            <person name="Ramesh M."/>
            <person name="Das S."/>
            <person name="Dasgupta S."/>
            <person name="Kirsebom L.A."/>
        </authorList>
    </citation>
    <scope>NUCLEOTIDE SEQUENCE</scope>
    <source>
        <strain evidence="2">DSM 44615</strain>
    </source>
</reference>
<accession>A0A9X2YL37</accession>
<dbReference type="AlphaFoldDB" id="A0A9X2YL37"/>
<name>A0A9X2YL37_9MYCO</name>
<evidence type="ECO:0000313" key="2">
    <source>
        <dbReference type="EMBL" id="MCV7169405.1"/>
    </source>
</evidence>
<dbReference type="RefSeq" id="WP_264011594.1">
    <property type="nucleotide sequence ID" value="NZ_JACKSJ010000043.1"/>
</dbReference>
<keyword evidence="1" id="KW-0732">Signal</keyword>
<proteinExistence type="predicted"/>
<feature type="signal peptide" evidence="1">
    <location>
        <begin position="1"/>
        <end position="23"/>
    </location>
</feature>
<feature type="chain" id="PRO_5040920392" description="Secreted protein" evidence="1">
    <location>
        <begin position="24"/>
        <end position="121"/>
    </location>
</feature>
<sequence length="121" mass="12282">MRILAALALAGGLIAVPAATAHAAPPSTTCDGADCVSYVNRGVELGGPCNGGTRWVYGLDASGNTLRCGTPNTWRASGPLVGIRTNSSSCEGESGVAQSPDGLPLSCIGGSWRHDFNPSFY</sequence>
<reference evidence="2" key="1">
    <citation type="submission" date="2020-07" db="EMBL/GenBank/DDBJ databases">
        <authorList>
            <person name="Pettersson B.M.F."/>
            <person name="Behra P.R.K."/>
            <person name="Ramesh M."/>
            <person name="Das S."/>
            <person name="Dasgupta S."/>
            <person name="Kirsebom L.A."/>
        </authorList>
    </citation>
    <scope>NUCLEOTIDE SEQUENCE</scope>
    <source>
        <strain evidence="2">DSM 44615</strain>
    </source>
</reference>
<organism evidence="2 3">
    <name type="scientific">[Mycobacterium] manitobense</name>
    <dbReference type="NCBI Taxonomy" id="190147"/>
    <lineage>
        <taxon>Bacteria</taxon>
        <taxon>Bacillati</taxon>
        <taxon>Actinomycetota</taxon>
        <taxon>Actinomycetes</taxon>
        <taxon>Mycobacteriales</taxon>
        <taxon>Mycobacteriaceae</taxon>
        <taxon>Mycolicibacterium</taxon>
    </lineage>
</organism>
<comment type="caution">
    <text evidence="2">The sequence shown here is derived from an EMBL/GenBank/DDBJ whole genome shotgun (WGS) entry which is preliminary data.</text>
</comment>
<evidence type="ECO:0000313" key="3">
    <source>
        <dbReference type="Proteomes" id="UP001140293"/>
    </source>
</evidence>
<protein>
    <recommendedName>
        <fullName evidence="4">Secreted protein</fullName>
    </recommendedName>
</protein>
<gene>
    <name evidence="2" type="ORF">H7I41_05645</name>
</gene>
<keyword evidence="3" id="KW-1185">Reference proteome</keyword>